<sequence>MNFFGSQQINEVLTNLLPVSKDDKLSEDEKWIGKQCILIRDGINLLEMQSLNIPEEYSLDSTITFIESIDLEKLKNESSDIAIKSFKKIRAANESDKRINNDCYIPTPYELFHIKMYQRFKDIDNIYIENKKKFEKKS</sequence>
<comment type="caution">
    <text evidence="1">The sequence shown here is derived from an EMBL/GenBank/DDBJ whole genome shotgun (WGS) entry which is preliminary data.</text>
</comment>
<protein>
    <submittedName>
        <fullName evidence="1">Uncharacterized protein</fullName>
    </submittedName>
</protein>
<dbReference type="EMBL" id="ATBP01000308">
    <property type="protein sequence ID" value="ETR71183.1"/>
    <property type="molecule type" value="Genomic_DNA"/>
</dbReference>
<accession>A0A1V1P8T9</accession>
<organism evidence="1 2">
    <name type="scientific">Candidatus Magnetoglobus multicellularis str. Araruama</name>
    <dbReference type="NCBI Taxonomy" id="890399"/>
    <lineage>
        <taxon>Bacteria</taxon>
        <taxon>Pseudomonadati</taxon>
        <taxon>Thermodesulfobacteriota</taxon>
        <taxon>Desulfobacteria</taxon>
        <taxon>Desulfobacterales</taxon>
        <taxon>Desulfobacteraceae</taxon>
        <taxon>Candidatus Magnetoglobus</taxon>
    </lineage>
</organism>
<dbReference type="AlphaFoldDB" id="A0A1V1P8T9"/>
<proteinExistence type="predicted"/>
<reference evidence="2" key="1">
    <citation type="submission" date="2012-11" db="EMBL/GenBank/DDBJ databases">
        <authorList>
            <person name="Lucero-Rivera Y.E."/>
            <person name="Tovar-Ramirez D."/>
        </authorList>
    </citation>
    <scope>NUCLEOTIDE SEQUENCE [LARGE SCALE GENOMIC DNA]</scope>
    <source>
        <strain evidence="2">Araruama</strain>
    </source>
</reference>
<evidence type="ECO:0000313" key="1">
    <source>
        <dbReference type="EMBL" id="ETR71183.1"/>
    </source>
</evidence>
<evidence type="ECO:0000313" key="2">
    <source>
        <dbReference type="Proteomes" id="UP000189670"/>
    </source>
</evidence>
<dbReference type="Proteomes" id="UP000189670">
    <property type="component" value="Unassembled WGS sequence"/>
</dbReference>
<name>A0A1V1P8T9_9BACT</name>
<gene>
    <name evidence="1" type="ORF">OMM_08280</name>
</gene>